<dbReference type="InterPro" id="IPR029056">
    <property type="entry name" value="Ribokinase-like"/>
</dbReference>
<evidence type="ECO:0000256" key="10">
    <source>
        <dbReference type="ARBA" id="ARBA00022977"/>
    </source>
</evidence>
<comment type="cofactor">
    <cofactor evidence="2 11">
        <name>Mg(2+)</name>
        <dbReference type="ChEBI" id="CHEBI:18420"/>
    </cofactor>
</comment>
<evidence type="ECO:0000256" key="6">
    <source>
        <dbReference type="ARBA" id="ARBA00022741"/>
    </source>
</evidence>
<dbReference type="GO" id="GO:0009228">
    <property type="term" value="P:thiamine biosynthetic process"/>
    <property type="evidence" value="ECO:0007669"/>
    <property type="project" value="UniProtKB-KW"/>
</dbReference>
<evidence type="ECO:0000313" key="12">
    <source>
        <dbReference type="EMBL" id="MDT2539899.1"/>
    </source>
</evidence>
<dbReference type="PRINTS" id="PR01099">
    <property type="entry name" value="HYETHTZKNASE"/>
</dbReference>
<comment type="caution">
    <text evidence="12">The sequence shown here is derived from an EMBL/GenBank/DDBJ whole genome shotgun (WGS) entry which is preliminary data.</text>
</comment>
<dbReference type="GO" id="GO:0004417">
    <property type="term" value="F:hydroxyethylthiazole kinase activity"/>
    <property type="evidence" value="ECO:0007669"/>
    <property type="project" value="UniProtKB-UniRule"/>
</dbReference>
<dbReference type="CDD" id="cd01170">
    <property type="entry name" value="THZ_kinase"/>
    <property type="match status" value="1"/>
</dbReference>
<comment type="function">
    <text evidence="11">Catalyzes the phosphorylation of the hydroxyl group of 4-methyl-5-beta-hydroxyethylthiazole (THZ).</text>
</comment>
<name>A0AAW8T4Q5_9ENTE</name>
<evidence type="ECO:0000256" key="11">
    <source>
        <dbReference type="HAMAP-Rule" id="MF_00228"/>
    </source>
</evidence>
<keyword evidence="6 11" id="KW-0547">Nucleotide-binding</keyword>
<evidence type="ECO:0000256" key="3">
    <source>
        <dbReference type="ARBA" id="ARBA00004868"/>
    </source>
</evidence>
<evidence type="ECO:0000256" key="9">
    <source>
        <dbReference type="ARBA" id="ARBA00022842"/>
    </source>
</evidence>
<dbReference type="GO" id="GO:0000287">
    <property type="term" value="F:magnesium ion binding"/>
    <property type="evidence" value="ECO:0007669"/>
    <property type="project" value="UniProtKB-UniRule"/>
</dbReference>
<proteinExistence type="inferred from homology"/>
<reference evidence="12" key="1">
    <citation type="submission" date="2023-03" db="EMBL/GenBank/DDBJ databases">
        <authorList>
            <person name="Shen W."/>
            <person name="Cai J."/>
        </authorList>
    </citation>
    <scope>NUCLEOTIDE SEQUENCE</scope>
    <source>
        <strain evidence="12">B646-2</strain>
    </source>
</reference>
<evidence type="ECO:0000256" key="4">
    <source>
        <dbReference type="ARBA" id="ARBA00022679"/>
    </source>
</evidence>
<feature type="binding site" evidence="11">
    <location>
        <position position="118"/>
    </location>
    <ligand>
        <name>ATP</name>
        <dbReference type="ChEBI" id="CHEBI:30616"/>
    </ligand>
</feature>
<dbReference type="SUPFAM" id="SSF53613">
    <property type="entry name" value="Ribokinase-like"/>
    <property type="match status" value="1"/>
</dbReference>
<sequence length="272" mass="29570">MMKIDASKLLPLTEAPLVHCITNEVTCETVANALLYIGAKPIMACDPREFDELFRQTDGLLLNIGHLSEERERSLVAAVKLANKVGKPTVVDLVGYGVSRTRDRIGRQLVEEKPTVVKGNISELRNFCGLPSHARGVDGSELDQSDPAIEELTNALQQLTKTYPKTTFLATGSQDIIVDQCRVWQLRNGVPALDRFTGTGDVVGALIAALLGTGAEASAAVVTAVSYFNLCGEQAGDENGLAAFRQATLNQLSLLMEKEWWTEVKGEEKQWA</sequence>
<comment type="catalytic activity">
    <reaction evidence="1 11">
        <text>5-(2-hydroxyethyl)-4-methylthiazole + ATP = 4-methyl-5-(2-phosphooxyethyl)-thiazole + ADP + H(+)</text>
        <dbReference type="Rhea" id="RHEA:24212"/>
        <dbReference type="ChEBI" id="CHEBI:15378"/>
        <dbReference type="ChEBI" id="CHEBI:17957"/>
        <dbReference type="ChEBI" id="CHEBI:30616"/>
        <dbReference type="ChEBI" id="CHEBI:58296"/>
        <dbReference type="ChEBI" id="CHEBI:456216"/>
        <dbReference type="EC" id="2.7.1.50"/>
    </reaction>
</comment>
<evidence type="ECO:0000256" key="2">
    <source>
        <dbReference type="ARBA" id="ARBA00001946"/>
    </source>
</evidence>
<dbReference type="RefSeq" id="WP_010745059.1">
    <property type="nucleotide sequence ID" value="NZ_BAAAXM010000043.1"/>
</dbReference>
<dbReference type="EC" id="2.7.1.50" evidence="11"/>
<feature type="binding site" evidence="11">
    <location>
        <position position="198"/>
    </location>
    <ligand>
        <name>substrate</name>
    </ligand>
</feature>
<feature type="binding site" evidence="11">
    <location>
        <position position="43"/>
    </location>
    <ligand>
        <name>substrate</name>
    </ligand>
</feature>
<evidence type="ECO:0000313" key="13">
    <source>
        <dbReference type="Proteomes" id="UP001249240"/>
    </source>
</evidence>
<accession>A0AAW8T4Q5</accession>
<dbReference type="EMBL" id="JARPXM010000023">
    <property type="protein sequence ID" value="MDT2539899.1"/>
    <property type="molecule type" value="Genomic_DNA"/>
</dbReference>
<protein>
    <recommendedName>
        <fullName evidence="11">Hydroxyethylthiazole kinase</fullName>
        <ecNumber evidence="11">2.7.1.50</ecNumber>
    </recommendedName>
    <alternativeName>
        <fullName evidence="11">4-methyl-5-beta-hydroxyethylthiazole kinase</fullName>
        <shortName evidence="11">TH kinase</shortName>
        <shortName evidence="11">Thz kinase</shortName>
    </alternativeName>
</protein>
<evidence type="ECO:0000256" key="8">
    <source>
        <dbReference type="ARBA" id="ARBA00022840"/>
    </source>
</evidence>
<dbReference type="PIRSF" id="PIRSF000513">
    <property type="entry name" value="Thz_kinase"/>
    <property type="match status" value="1"/>
</dbReference>
<keyword evidence="8 11" id="KW-0067">ATP-binding</keyword>
<dbReference type="AlphaFoldDB" id="A0AAW8T4Q5"/>
<keyword evidence="5 11" id="KW-0479">Metal-binding</keyword>
<organism evidence="12 13">
    <name type="scientific">Enterococcus raffinosus</name>
    <dbReference type="NCBI Taxonomy" id="71452"/>
    <lineage>
        <taxon>Bacteria</taxon>
        <taxon>Bacillati</taxon>
        <taxon>Bacillota</taxon>
        <taxon>Bacilli</taxon>
        <taxon>Lactobacillales</taxon>
        <taxon>Enterococcaceae</taxon>
        <taxon>Enterococcus</taxon>
    </lineage>
</organism>
<dbReference type="InterPro" id="IPR000417">
    <property type="entry name" value="Hyethyz_kinase"/>
</dbReference>
<keyword evidence="10 11" id="KW-0784">Thiamine biosynthesis</keyword>
<dbReference type="HAMAP" id="MF_00228">
    <property type="entry name" value="Thz_kinase"/>
    <property type="match status" value="1"/>
</dbReference>
<dbReference type="GO" id="GO:0009229">
    <property type="term" value="P:thiamine diphosphate biosynthetic process"/>
    <property type="evidence" value="ECO:0007669"/>
    <property type="project" value="UniProtKB-UniRule"/>
</dbReference>
<comment type="pathway">
    <text evidence="3 11">Cofactor biosynthesis; thiamine diphosphate biosynthesis; 4-methyl-5-(2-phosphoethyl)-thiazole from 5-(2-hydroxyethyl)-4-methylthiazole: step 1/1.</text>
</comment>
<keyword evidence="9 11" id="KW-0460">Magnesium</keyword>
<dbReference type="Pfam" id="PF02110">
    <property type="entry name" value="HK"/>
    <property type="match status" value="1"/>
</dbReference>
<comment type="similarity">
    <text evidence="11">Belongs to the Thz kinase family.</text>
</comment>
<evidence type="ECO:0000256" key="5">
    <source>
        <dbReference type="ARBA" id="ARBA00022723"/>
    </source>
</evidence>
<evidence type="ECO:0000256" key="7">
    <source>
        <dbReference type="ARBA" id="ARBA00022777"/>
    </source>
</evidence>
<dbReference type="GO" id="GO:0005524">
    <property type="term" value="F:ATP binding"/>
    <property type="evidence" value="ECO:0007669"/>
    <property type="project" value="UniProtKB-UniRule"/>
</dbReference>
<gene>
    <name evidence="11" type="primary">thiM</name>
    <name evidence="12" type="ORF">P7D78_17460</name>
</gene>
<dbReference type="Proteomes" id="UP001249240">
    <property type="component" value="Unassembled WGS sequence"/>
</dbReference>
<keyword evidence="7 11" id="KW-0418">Kinase</keyword>
<feature type="binding site" evidence="11">
    <location>
        <position position="171"/>
    </location>
    <ligand>
        <name>ATP</name>
        <dbReference type="ChEBI" id="CHEBI:30616"/>
    </ligand>
</feature>
<dbReference type="Gene3D" id="3.40.1190.20">
    <property type="match status" value="1"/>
</dbReference>
<keyword evidence="4 11" id="KW-0808">Transferase</keyword>
<evidence type="ECO:0000256" key="1">
    <source>
        <dbReference type="ARBA" id="ARBA00001771"/>
    </source>
</evidence>